<dbReference type="EMBL" id="JAPPUY010000002">
    <property type="protein sequence ID" value="MCY4744945.1"/>
    <property type="molecule type" value="Genomic_DNA"/>
</dbReference>
<reference evidence="1" key="1">
    <citation type="submission" date="2022-08" db="EMBL/GenBank/DDBJ databases">
        <title>Genome sequencing of Pelomonas sp. UHG3.</title>
        <authorList>
            <person name="So Y."/>
        </authorList>
    </citation>
    <scope>NUCLEOTIDE SEQUENCE</scope>
    <source>
        <strain evidence="1">UHG3</strain>
    </source>
</reference>
<name>A0ACC6C995_9BURK</name>
<sequence>MTVLGAELEHLPVGLLQLDRDGQVLAANHCVADWLGCTPAKLAGTPLDAVLSRAGRVVYHTHLLPMLNLGRTVQELTLELRSPAGPVQVLACASRLPPPDERMQLVLTPMRERLRLETALLRVQRSADAAPLLLFEYVREADGRASMPYASAGLVSLYDLSPEALEFSDLPWLARVHADDVDALLAARDESARRLGIWQARYRVRAAGNGWHWHQLRAQPYAEPDQRTVWHGMVVDVTQQHAVEQAERERDTAERASRSKSEFLARMSHELRTPLNAIIGFSQLLSEEPAVAAAGALPRLEVIHNAGQLLLRLIDDVLDIARIEAGRLRIDMRNLPLLPSLRRVVQGLEPAMAARQIRVELHTDGPDADTLQVQADEGRLHQVLNNLLSNAVKYNRPRGWIRLTVRALDGQVLVSVHDDGPGLTEAQRSQLFQPFNRLGAEYTPTEGTGLGLVISRSLAESMGGALDLASPEGSGCCFVLRLRQAQGAAPALPPPLPPAHEPAPPPQGAVEVLYVEDDPVNVLLMESILMRRPGLALRVARSGADARQAVLSRVPDLLLLDMHLPDTDGMQLLFQLRTCPGAERVPAVAVSADAMPQDIELAMSCGFDAYWTKPLNVVRLLNDLDAVLLRGHVTAPAAD</sequence>
<protein>
    <submittedName>
        <fullName evidence="1">ATP-binding protein</fullName>
    </submittedName>
</protein>
<evidence type="ECO:0000313" key="1">
    <source>
        <dbReference type="EMBL" id="MCY4744945.1"/>
    </source>
</evidence>
<keyword evidence="1" id="KW-0547">Nucleotide-binding</keyword>
<dbReference type="Proteomes" id="UP001076464">
    <property type="component" value="Unassembled WGS sequence"/>
</dbReference>
<evidence type="ECO:0000313" key="2">
    <source>
        <dbReference type="Proteomes" id="UP001076464"/>
    </source>
</evidence>
<accession>A0ACC6C995</accession>
<proteinExistence type="predicted"/>
<keyword evidence="1" id="KW-0067">ATP-binding</keyword>
<keyword evidence="2" id="KW-1185">Reference proteome</keyword>
<gene>
    <name evidence="1" type="ORF">NYO99_08180</name>
</gene>
<organism evidence="1 2">
    <name type="scientific">Roseateles hydrophilus</name>
    <dbReference type="NCBI Taxonomy" id="2975054"/>
    <lineage>
        <taxon>Bacteria</taxon>
        <taxon>Pseudomonadati</taxon>
        <taxon>Pseudomonadota</taxon>
        <taxon>Betaproteobacteria</taxon>
        <taxon>Burkholderiales</taxon>
        <taxon>Sphaerotilaceae</taxon>
        <taxon>Roseateles</taxon>
    </lineage>
</organism>
<comment type="caution">
    <text evidence="1">The sequence shown here is derived from an EMBL/GenBank/DDBJ whole genome shotgun (WGS) entry which is preliminary data.</text>
</comment>